<evidence type="ECO:0000313" key="2">
    <source>
        <dbReference type="EMBL" id="RYB97256.1"/>
    </source>
</evidence>
<evidence type="ECO:0000313" key="3">
    <source>
        <dbReference type="Proteomes" id="UP000293291"/>
    </source>
</evidence>
<protein>
    <recommendedName>
        <fullName evidence="4">Lactococcin 972 family bacteriocin</fullName>
    </recommendedName>
</protein>
<accession>A0A4Q2S5W4</accession>
<reference evidence="2 3" key="1">
    <citation type="submission" date="2019-01" db="EMBL/GenBank/DDBJ databases">
        <title>Novel species of Nocardioides.</title>
        <authorList>
            <person name="Liu Q."/>
            <person name="Xin Y.-H."/>
        </authorList>
    </citation>
    <scope>NUCLEOTIDE SEQUENCE [LARGE SCALE GENOMIC DNA]</scope>
    <source>
        <strain evidence="2 3">CGMCC 4.6875</strain>
    </source>
</reference>
<evidence type="ECO:0000256" key="1">
    <source>
        <dbReference type="SAM" id="SignalP"/>
    </source>
</evidence>
<keyword evidence="1" id="KW-0732">Signal</keyword>
<dbReference type="Gene3D" id="2.60.40.2850">
    <property type="match status" value="1"/>
</dbReference>
<name>A0A4Q2S5W4_9ACTN</name>
<gene>
    <name evidence="2" type="ORF">EUA07_20600</name>
</gene>
<dbReference type="EMBL" id="SDWU01000033">
    <property type="protein sequence ID" value="RYB97256.1"/>
    <property type="molecule type" value="Genomic_DNA"/>
</dbReference>
<dbReference type="AlphaFoldDB" id="A0A4Q2S5W4"/>
<proteinExistence type="predicted"/>
<evidence type="ECO:0008006" key="4">
    <source>
        <dbReference type="Google" id="ProtNLM"/>
    </source>
</evidence>
<dbReference type="OrthoDB" id="4409666at2"/>
<feature type="signal peptide" evidence="1">
    <location>
        <begin position="1"/>
        <end position="26"/>
    </location>
</feature>
<keyword evidence="3" id="KW-1185">Reference proteome</keyword>
<dbReference type="Proteomes" id="UP000293291">
    <property type="component" value="Unassembled WGS sequence"/>
</dbReference>
<comment type="caution">
    <text evidence="2">The sequence shown here is derived from an EMBL/GenBank/DDBJ whole genome shotgun (WGS) entry which is preliminary data.</text>
</comment>
<organism evidence="2 3">
    <name type="scientific">Nocardioides ganghwensis</name>
    <dbReference type="NCBI Taxonomy" id="252230"/>
    <lineage>
        <taxon>Bacteria</taxon>
        <taxon>Bacillati</taxon>
        <taxon>Actinomycetota</taxon>
        <taxon>Actinomycetes</taxon>
        <taxon>Propionibacteriales</taxon>
        <taxon>Nocardioidaceae</taxon>
        <taxon>Nocardioides</taxon>
    </lineage>
</organism>
<dbReference type="RefSeq" id="WP_129457065.1">
    <property type="nucleotide sequence ID" value="NZ_JACXYX010000028.1"/>
</dbReference>
<sequence>MNKIKSVVAATSLVLMAMGTASPALAWLHPGSTTQSPSTGGTWQYGFWNAKVRSYYTVNKSHGSSVIYNGDLARSACTASGQKSIAEKYALNTSGATDEYYYRTC</sequence>
<feature type="chain" id="PRO_5020891103" description="Lactococcin 972 family bacteriocin" evidence="1">
    <location>
        <begin position="27"/>
        <end position="105"/>
    </location>
</feature>